<dbReference type="Proteomes" id="UP000215155">
    <property type="component" value="Unassembled WGS sequence"/>
</dbReference>
<dbReference type="EMBL" id="VZAH01000098">
    <property type="protein sequence ID" value="MQP14798.1"/>
    <property type="molecule type" value="Genomic_DNA"/>
</dbReference>
<dbReference type="InterPro" id="IPR007627">
    <property type="entry name" value="RNA_pol_sigma70_r2"/>
</dbReference>
<dbReference type="EMBL" id="NMPZ01000001">
    <property type="protein sequence ID" value="OXL45194.1"/>
    <property type="molecule type" value="Genomic_DNA"/>
</dbReference>
<dbReference type="PRINTS" id="PR00046">
    <property type="entry name" value="SIGMA70FCT"/>
</dbReference>
<feature type="domain" description="RNA polymerase sigma-70 region 4" evidence="6">
    <location>
        <begin position="142"/>
        <end position="190"/>
    </location>
</feature>
<evidence type="ECO:0000313" key="10">
    <source>
        <dbReference type="Proteomes" id="UP000477980"/>
    </source>
</evidence>
<keyword evidence="3" id="KW-0238">DNA-binding</keyword>
<dbReference type="Gene3D" id="1.20.120.1810">
    <property type="match status" value="1"/>
</dbReference>
<feature type="domain" description="RNA polymerase sigma-70 region 2" evidence="5">
    <location>
        <begin position="9"/>
        <end position="77"/>
    </location>
</feature>
<dbReference type="Gene3D" id="1.10.10.10">
    <property type="entry name" value="Winged helix-like DNA-binding domain superfamily/Winged helix DNA-binding domain"/>
    <property type="match status" value="1"/>
</dbReference>
<evidence type="ECO:0000313" key="7">
    <source>
        <dbReference type="EMBL" id="MQP14798.1"/>
    </source>
</evidence>
<dbReference type="PANTHER" id="PTHR30603">
    <property type="entry name" value="RNA POLYMERASE SIGMA FACTOR RPO"/>
    <property type="match status" value="1"/>
</dbReference>
<dbReference type="NCBIfam" id="TIGR02937">
    <property type="entry name" value="sigma70-ECF"/>
    <property type="match status" value="1"/>
</dbReference>
<dbReference type="RefSeq" id="WP_089542466.1">
    <property type="nucleotide sequence ID" value="NZ_CATKVW010000001.1"/>
</dbReference>
<comment type="caution">
    <text evidence="7">The sequence shown here is derived from an EMBL/GenBank/DDBJ whole genome shotgun (WGS) entry which is preliminary data.</text>
</comment>
<dbReference type="AlphaFoldDB" id="A0A229I8T8"/>
<dbReference type="InterPro" id="IPR007630">
    <property type="entry name" value="RNA_pol_sigma70_r4"/>
</dbReference>
<evidence type="ECO:0000313" key="9">
    <source>
        <dbReference type="Proteomes" id="UP000215155"/>
    </source>
</evidence>
<dbReference type="InterPro" id="IPR014284">
    <property type="entry name" value="RNA_pol_sigma-70_dom"/>
</dbReference>
<keyword evidence="4" id="KW-0804">Transcription</keyword>
<gene>
    <name evidence="8" type="ORF">CFT61_00035</name>
    <name evidence="7" type="ORF">F7D25_10365</name>
</gene>
<dbReference type="Pfam" id="PF04542">
    <property type="entry name" value="Sigma70_r2"/>
    <property type="match status" value="1"/>
</dbReference>
<dbReference type="Proteomes" id="UP000477980">
    <property type="component" value="Unassembled WGS sequence"/>
</dbReference>
<reference evidence="7 10" key="2">
    <citation type="submission" date="2019-09" db="EMBL/GenBank/DDBJ databases">
        <title>Distinct polysaccharide growth profiles of human intestinal Prevotella copri isolates.</title>
        <authorList>
            <person name="Fehlner-Peach H."/>
            <person name="Magnabosco C."/>
            <person name="Raghavan V."/>
            <person name="Scher J.U."/>
            <person name="Tett A."/>
            <person name="Cox L.M."/>
            <person name="Gottsegen C."/>
            <person name="Watters A."/>
            <person name="Wiltshire- Gordon J.D."/>
            <person name="Segata N."/>
            <person name="Bonneau R."/>
            <person name="Littman D.R."/>
        </authorList>
    </citation>
    <scope>NUCLEOTIDE SEQUENCE [LARGE SCALE GENOMIC DNA]</scope>
    <source>
        <strain evidence="7">IAA917</strain>
        <strain evidence="10">iAA917</strain>
    </source>
</reference>
<evidence type="ECO:0000256" key="1">
    <source>
        <dbReference type="ARBA" id="ARBA00023015"/>
    </source>
</evidence>
<evidence type="ECO:0000313" key="8">
    <source>
        <dbReference type="EMBL" id="OXL45194.1"/>
    </source>
</evidence>
<sequence>MTEKEINKLVSDNINYVKSVANHYRGNGVDFDDLVSEGTLAMLTAAQKYDAERGSQFVAYASPFIRKAMQQTIDKQAALYRVPKDQKKHAPRNAAKAVSIDAPISEGNKYTLLDILINKDAQPADDNTAFAQMLNDLERCVGELEERDRIVISKFYGIGMAHETLAEIAEDLQLKRERVRQIRDKAIRQISKNTTSKVLKHFLRK</sequence>
<keyword evidence="2" id="KW-0731">Sigma factor</keyword>
<evidence type="ECO:0000259" key="6">
    <source>
        <dbReference type="Pfam" id="PF04545"/>
    </source>
</evidence>
<dbReference type="GO" id="GO:0006352">
    <property type="term" value="P:DNA-templated transcription initiation"/>
    <property type="evidence" value="ECO:0007669"/>
    <property type="project" value="InterPro"/>
</dbReference>
<dbReference type="InterPro" id="IPR000943">
    <property type="entry name" value="RNA_pol_sigma70"/>
</dbReference>
<dbReference type="Pfam" id="PF04545">
    <property type="entry name" value="Sigma70_r4"/>
    <property type="match status" value="1"/>
</dbReference>
<evidence type="ECO:0000256" key="3">
    <source>
        <dbReference type="ARBA" id="ARBA00023125"/>
    </source>
</evidence>
<name>A0A229I8T8_9BACT</name>
<dbReference type="GO" id="GO:0016987">
    <property type="term" value="F:sigma factor activity"/>
    <property type="evidence" value="ECO:0007669"/>
    <property type="project" value="UniProtKB-KW"/>
</dbReference>
<evidence type="ECO:0000259" key="5">
    <source>
        <dbReference type="Pfam" id="PF04542"/>
    </source>
</evidence>
<dbReference type="PANTHER" id="PTHR30603:SF47">
    <property type="entry name" value="RNA POLYMERASE SIGMA FACTOR SIGD, CHLOROPLASTIC"/>
    <property type="match status" value="1"/>
</dbReference>
<proteinExistence type="predicted"/>
<evidence type="ECO:0000256" key="2">
    <source>
        <dbReference type="ARBA" id="ARBA00023082"/>
    </source>
</evidence>
<keyword evidence="1" id="KW-0805">Transcription regulation</keyword>
<dbReference type="SUPFAM" id="SSF88946">
    <property type="entry name" value="Sigma2 domain of RNA polymerase sigma factors"/>
    <property type="match status" value="1"/>
</dbReference>
<dbReference type="InterPro" id="IPR013324">
    <property type="entry name" value="RNA_pol_sigma_r3/r4-like"/>
</dbReference>
<accession>A0A229I8T8</accession>
<evidence type="ECO:0000256" key="4">
    <source>
        <dbReference type="ARBA" id="ARBA00023163"/>
    </source>
</evidence>
<dbReference type="InterPro" id="IPR036388">
    <property type="entry name" value="WH-like_DNA-bd_sf"/>
</dbReference>
<dbReference type="SUPFAM" id="SSF88659">
    <property type="entry name" value="Sigma3 and sigma4 domains of RNA polymerase sigma factors"/>
    <property type="match status" value="1"/>
</dbReference>
<dbReference type="InterPro" id="IPR050239">
    <property type="entry name" value="Sigma-70_RNA_pol_init_factors"/>
</dbReference>
<dbReference type="GO" id="GO:0003677">
    <property type="term" value="F:DNA binding"/>
    <property type="evidence" value="ECO:0007669"/>
    <property type="project" value="UniProtKB-KW"/>
</dbReference>
<dbReference type="OrthoDB" id="9809557at2"/>
<reference evidence="8 9" key="1">
    <citation type="submission" date="2017-07" db="EMBL/GenBank/DDBJ databases">
        <title>Draft genome sequence of Prevotella copri isolated from the gut of healthy adult Indian.</title>
        <authorList>
            <person name="Das B."/>
            <person name="Bag S."/>
            <person name="Ghosh T.S."/>
        </authorList>
    </citation>
    <scope>NUCLEOTIDE SEQUENCE [LARGE SCALE GENOMIC DNA]</scope>
    <source>
        <strain evidence="8 9">Indica</strain>
    </source>
</reference>
<protein>
    <submittedName>
        <fullName evidence="8">RNA polymerase subunit sigma</fullName>
    </submittedName>
    <submittedName>
        <fullName evidence="7">Sigma-70 family RNA polymerase sigma factor</fullName>
    </submittedName>
</protein>
<organism evidence="7 10">
    <name type="scientific">Segatella copri</name>
    <dbReference type="NCBI Taxonomy" id="165179"/>
    <lineage>
        <taxon>Bacteria</taxon>
        <taxon>Pseudomonadati</taxon>
        <taxon>Bacteroidota</taxon>
        <taxon>Bacteroidia</taxon>
        <taxon>Bacteroidales</taxon>
        <taxon>Prevotellaceae</taxon>
        <taxon>Segatella</taxon>
    </lineage>
</organism>
<dbReference type="InterPro" id="IPR013325">
    <property type="entry name" value="RNA_pol_sigma_r2"/>
</dbReference>